<organism evidence="1 2">
    <name type="scientific">Batillaria attramentaria</name>
    <dbReference type="NCBI Taxonomy" id="370345"/>
    <lineage>
        <taxon>Eukaryota</taxon>
        <taxon>Metazoa</taxon>
        <taxon>Spiralia</taxon>
        <taxon>Lophotrochozoa</taxon>
        <taxon>Mollusca</taxon>
        <taxon>Gastropoda</taxon>
        <taxon>Caenogastropoda</taxon>
        <taxon>Sorbeoconcha</taxon>
        <taxon>Cerithioidea</taxon>
        <taxon>Batillariidae</taxon>
        <taxon>Batillaria</taxon>
    </lineage>
</organism>
<reference evidence="1 2" key="1">
    <citation type="journal article" date="2023" name="Sci. Data">
        <title>Genome assembly of the Korean intertidal mud-creeper Batillaria attramentaria.</title>
        <authorList>
            <person name="Patra A.K."/>
            <person name="Ho P.T."/>
            <person name="Jun S."/>
            <person name="Lee S.J."/>
            <person name="Kim Y."/>
            <person name="Won Y.J."/>
        </authorList>
    </citation>
    <scope>NUCLEOTIDE SEQUENCE [LARGE SCALE GENOMIC DNA]</scope>
    <source>
        <strain evidence="1">Wonlab-2016</strain>
    </source>
</reference>
<dbReference type="EMBL" id="JACVVK020000077">
    <property type="protein sequence ID" value="KAK7495174.1"/>
    <property type="molecule type" value="Genomic_DNA"/>
</dbReference>
<comment type="caution">
    <text evidence="1">The sequence shown here is derived from an EMBL/GenBank/DDBJ whole genome shotgun (WGS) entry which is preliminary data.</text>
</comment>
<keyword evidence="2" id="KW-1185">Reference proteome</keyword>
<proteinExistence type="predicted"/>
<protein>
    <submittedName>
        <fullName evidence="1">Uncharacterized protein</fullName>
    </submittedName>
</protein>
<dbReference type="AlphaFoldDB" id="A0ABD0L7U0"/>
<name>A0ABD0L7U0_9CAEN</name>
<accession>A0ABD0L7U0</accession>
<evidence type="ECO:0000313" key="1">
    <source>
        <dbReference type="EMBL" id="KAK7495174.1"/>
    </source>
</evidence>
<sequence>MCIVPVLTDTADDNGHLLTLTDMGKGVEGRTERERQGRWDKYGCYCAASYFPLMSETTRSMAVHLITMEGVCPRKQHALLLASYCNITVAHTTIQHHCGSHDDTTLWLTRRYNIAVTHTTIHHCDSHDDTTSL</sequence>
<gene>
    <name evidence="1" type="ORF">BaRGS_00013584</name>
</gene>
<dbReference type="Proteomes" id="UP001519460">
    <property type="component" value="Unassembled WGS sequence"/>
</dbReference>
<evidence type="ECO:0000313" key="2">
    <source>
        <dbReference type="Proteomes" id="UP001519460"/>
    </source>
</evidence>